<dbReference type="HOGENOM" id="CLU_204537_0_0_10"/>
<gene>
    <name evidence="1" type="ORF">KAOT1_03657</name>
</gene>
<dbReference type="RefSeq" id="WP_007093304.1">
    <property type="nucleotide sequence ID" value="NZ_CP142125.1"/>
</dbReference>
<dbReference type="Proteomes" id="UP000002945">
    <property type="component" value="Unassembled WGS sequence"/>
</dbReference>
<name>A9DVW1_9FLAO</name>
<evidence type="ECO:0000313" key="1">
    <source>
        <dbReference type="EMBL" id="EDP96474.1"/>
    </source>
</evidence>
<keyword evidence="2" id="KW-1185">Reference proteome</keyword>
<organism evidence="1 2">
    <name type="scientific">Kordia algicida OT-1</name>
    <dbReference type="NCBI Taxonomy" id="391587"/>
    <lineage>
        <taxon>Bacteria</taxon>
        <taxon>Pseudomonadati</taxon>
        <taxon>Bacteroidota</taxon>
        <taxon>Flavobacteriia</taxon>
        <taxon>Flavobacteriales</taxon>
        <taxon>Flavobacteriaceae</taxon>
        <taxon>Kordia</taxon>
    </lineage>
</organism>
<sequence length="68" mass="8055">MRDKNRIPKILEKLEEVWEANPDFRLGQLLMVAVRPENPCPEMFYVEDDKLLEKLIDLESKISPKKSK</sequence>
<reference evidence="1 2" key="1">
    <citation type="journal article" date="2011" name="J. Bacteriol.">
        <title>Genome sequence of the algicidal bacterium Kordia algicida OT-1.</title>
        <authorList>
            <person name="Lee H.S."/>
            <person name="Kang S.G."/>
            <person name="Kwon K.K."/>
            <person name="Lee J.H."/>
            <person name="Kim S.J."/>
        </authorList>
    </citation>
    <scope>NUCLEOTIDE SEQUENCE [LARGE SCALE GENOMIC DNA]</scope>
    <source>
        <strain evidence="1 2">OT-1</strain>
    </source>
</reference>
<proteinExistence type="predicted"/>
<dbReference type="OrthoDB" id="1264852at2"/>
<comment type="caution">
    <text evidence="1">The sequence shown here is derived from an EMBL/GenBank/DDBJ whole genome shotgun (WGS) entry which is preliminary data.</text>
</comment>
<dbReference type="STRING" id="391587.KAOT1_03657"/>
<dbReference type="EMBL" id="ABIB01000004">
    <property type="protein sequence ID" value="EDP96474.1"/>
    <property type="molecule type" value="Genomic_DNA"/>
</dbReference>
<evidence type="ECO:0000313" key="2">
    <source>
        <dbReference type="Proteomes" id="UP000002945"/>
    </source>
</evidence>
<protein>
    <submittedName>
        <fullName evidence="1">Uncharacterized protein</fullName>
    </submittedName>
</protein>
<accession>A9DVW1</accession>
<dbReference type="eggNOG" id="ENOG5033IAF">
    <property type="taxonomic scope" value="Bacteria"/>
</dbReference>
<dbReference type="AlphaFoldDB" id="A9DVW1"/>